<evidence type="ECO:0000313" key="1">
    <source>
        <dbReference type="EMBL" id="CAG8482985.1"/>
    </source>
</evidence>
<organism evidence="1 2">
    <name type="scientific">Funneliformis caledonium</name>
    <dbReference type="NCBI Taxonomy" id="1117310"/>
    <lineage>
        <taxon>Eukaryota</taxon>
        <taxon>Fungi</taxon>
        <taxon>Fungi incertae sedis</taxon>
        <taxon>Mucoromycota</taxon>
        <taxon>Glomeromycotina</taxon>
        <taxon>Glomeromycetes</taxon>
        <taxon>Glomerales</taxon>
        <taxon>Glomeraceae</taxon>
        <taxon>Funneliformis</taxon>
    </lineage>
</organism>
<name>A0A9N8Z8D5_9GLOM</name>
<dbReference type="AlphaFoldDB" id="A0A9N8Z8D5"/>
<comment type="caution">
    <text evidence="1">The sequence shown here is derived from an EMBL/GenBank/DDBJ whole genome shotgun (WGS) entry which is preliminary data.</text>
</comment>
<reference evidence="1" key="1">
    <citation type="submission" date="2021-06" db="EMBL/GenBank/DDBJ databases">
        <authorList>
            <person name="Kallberg Y."/>
            <person name="Tangrot J."/>
            <person name="Rosling A."/>
        </authorList>
    </citation>
    <scope>NUCLEOTIDE SEQUENCE</scope>
    <source>
        <strain evidence="1">UK204</strain>
    </source>
</reference>
<proteinExistence type="predicted"/>
<gene>
    <name evidence="1" type="ORF">FCALED_LOCUS2811</name>
</gene>
<evidence type="ECO:0000313" key="2">
    <source>
        <dbReference type="Proteomes" id="UP000789570"/>
    </source>
</evidence>
<dbReference type="Proteomes" id="UP000789570">
    <property type="component" value="Unassembled WGS sequence"/>
</dbReference>
<sequence>MSFEEDFDFEEEFSFEEVFKCNYEDCNGDGGNIQRRPKAKVKSSQDIYNLINDNIKSYNNRKIQNGYDEMDHYETSSNYLSNVELHFSGMSKEIGNLRKRLKNPNMNTRSKNMFNRLVSRYNENIIDYNHKLKMFKRMEGHRTKRQLKNLDNGYGTVKQPKN</sequence>
<accession>A0A9N8Z8D5</accession>
<protein>
    <submittedName>
        <fullName evidence="1">6292_t:CDS:1</fullName>
    </submittedName>
</protein>
<dbReference type="EMBL" id="CAJVPQ010000453">
    <property type="protein sequence ID" value="CAG8482985.1"/>
    <property type="molecule type" value="Genomic_DNA"/>
</dbReference>
<keyword evidence="2" id="KW-1185">Reference proteome</keyword>